<dbReference type="InterPro" id="IPR009100">
    <property type="entry name" value="AcylCoA_DH/oxidase_NM_dom_sf"/>
</dbReference>
<proteinExistence type="inferred from homology"/>
<comment type="cofactor">
    <cofactor evidence="1 6">
        <name>FAD</name>
        <dbReference type="ChEBI" id="CHEBI:57692"/>
    </cofactor>
</comment>
<keyword evidence="4 6" id="KW-0274">FAD</keyword>
<dbReference type="InterPro" id="IPR046373">
    <property type="entry name" value="Acyl-CoA_Oxase/DH_mid-dom_sf"/>
</dbReference>
<dbReference type="InterPro" id="IPR009075">
    <property type="entry name" value="AcylCo_DH/oxidase_C"/>
</dbReference>
<evidence type="ECO:0000259" key="7">
    <source>
        <dbReference type="Pfam" id="PF00441"/>
    </source>
</evidence>
<evidence type="ECO:0000256" key="5">
    <source>
        <dbReference type="ARBA" id="ARBA00023002"/>
    </source>
</evidence>
<reference evidence="10" key="1">
    <citation type="journal article" date="2011" name="Environ. Microbiol.">
        <title>Time-series analyses of Monterey Bay coastal microbial picoplankton using a 'genome proxy' microarray.</title>
        <authorList>
            <person name="Rich V.I."/>
            <person name="Pham V.D."/>
            <person name="Eppley J."/>
            <person name="Shi Y."/>
            <person name="DeLong E.F."/>
        </authorList>
    </citation>
    <scope>NUCLEOTIDE SEQUENCE</scope>
</reference>
<dbReference type="InterPro" id="IPR037069">
    <property type="entry name" value="AcylCoA_DH/ox_N_sf"/>
</dbReference>
<dbReference type="EMBL" id="GU474936">
    <property type="protein sequence ID" value="ADI20000.1"/>
    <property type="molecule type" value="Genomic_DNA"/>
</dbReference>
<dbReference type="FunFam" id="2.40.110.10:FF:000011">
    <property type="entry name" value="Acyl-CoA dehydrogenase FadE34"/>
    <property type="match status" value="1"/>
</dbReference>
<dbReference type="InterPro" id="IPR052161">
    <property type="entry name" value="Mycobact_Acyl-CoA_DH"/>
</dbReference>
<organism evidence="10">
    <name type="scientific">uncultured gamma proteobacterium EB000_65A11</name>
    <dbReference type="NCBI Taxonomy" id="710972"/>
    <lineage>
        <taxon>Bacteria</taxon>
        <taxon>Pseudomonadati</taxon>
        <taxon>Pseudomonadota</taxon>
        <taxon>Gammaproteobacteria</taxon>
        <taxon>environmental samples</taxon>
    </lineage>
</organism>
<protein>
    <submittedName>
        <fullName evidence="10">Acyl-CoA dehydrogenases</fullName>
    </submittedName>
</protein>
<sequence length="429" mass="47552">MRNYLAAQTIIAKTILRHLEASMTTTSNTNDESLRHEVKAWLAENWTQDVSKELLNEQIYWEVSAARKNWLKKVVEARWAVPSWPEEWHGRAIANEQASIIEREFAKVRAPGAGQDRNNLWANTLLAQGQQGLKEKLIGPLLRSEVNMCLLYSEPGAGSDLAGIRTRADKQGDHYLVNGQKVWTSGAATAEYGMLVARTNWDVPKHQGISFFFCPMKQSGIEVRPLKQITNESHFNEVFITDATVPAENILGAPGMGWQVLNMALAYERSSMGEGARGPRSGVKQASKEEPLISLAREASRLDEPHLRQQIAQAIAYKKLNALNTARAKADLSQGTSSSIMSLGKLAMSRILHEEGRLRTEILGAESLLEGADHPRAEDANFLSLNAYFTSIGGGTDQVQRNIIGERVLGLPKEPEVDKTIAFRDVRTS</sequence>
<evidence type="ECO:0000259" key="8">
    <source>
        <dbReference type="Pfam" id="PF02770"/>
    </source>
</evidence>
<feature type="domain" description="Acyl-CoA oxidase/dehydrogenase middle" evidence="8">
    <location>
        <begin position="149"/>
        <end position="228"/>
    </location>
</feature>
<dbReference type="Pfam" id="PF00441">
    <property type="entry name" value="Acyl-CoA_dh_1"/>
    <property type="match status" value="1"/>
</dbReference>
<dbReference type="SUPFAM" id="SSF47203">
    <property type="entry name" value="Acyl-CoA dehydrogenase C-terminal domain-like"/>
    <property type="match status" value="1"/>
</dbReference>
<keyword evidence="3 6" id="KW-0285">Flavoprotein</keyword>
<dbReference type="Gene3D" id="1.10.540.10">
    <property type="entry name" value="Acyl-CoA dehydrogenase/oxidase, N-terminal domain"/>
    <property type="match status" value="1"/>
</dbReference>
<evidence type="ECO:0000256" key="1">
    <source>
        <dbReference type="ARBA" id="ARBA00001974"/>
    </source>
</evidence>
<dbReference type="Gene3D" id="2.40.110.10">
    <property type="entry name" value="Butyryl-CoA Dehydrogenase, subunit A, domain 2"/>
    <property type="match status" value="1"/>
</dbReference>
<dbReference type="GO" id="GO:0005886">
    <property type="term" value="C:plasma membrane"/>
    <property type="evidence" value="ECO:0007669"/>
    <property type="project" value="TreeGrafter"/>
</dbReference>
<dbReference type="InterPro" id="IPR036250">
    <property type="entry name" value="AcylCo_DH-like_C"/>
</dbReference>
<feature type="domain" description="Acyl-CoA dehydrogenase/oxidase N-terminal" evidence="9">
    <location>
        <begin position="32"/>
        <end position="144"/>
    </location>
</feature>
<name>E0Y009_9GAMM</name>
<dbReference type="Gene3D" id="1.20.140.10">
    <property type="entry name" value="Butyryl-CoA Dehydrogenase, subunit A, domain 3"/>
    <property type="match status" value="1"/>
</dbReference>
<evidence type="ECO:0000256" key="6">
    <source>
        <dbReference type="RuleBase" id="RU362125"/>
    </source>
</evidence>
<evidence type="ECO:0000259" key="9">
    <source>
        <dbReference type="Pfam" id="PF02771"/>
    </source>
</evidence>
<feature type="domain" description="Acyl-CoA dehydrogenase/oxidase C-terminal" evidence="7">
    <location>
        <begin position="255"/>
        <end position="409"/>
    </location>
</feature>
<evidence type="ECO:0000313" key="10">
    <source>
        <dbReference type="EMBL" id="ADI20000.1"/>
    </source>
</evidence>
<evidence type="ECO:0000256" key="2">
    <source>
        <dbReference type="ARBA" id="ARBA00009347"/>
    </source>
</evidence>
<dbReference type="AlphaFoldDB" id="E0Y009"/>
<dbReference type="InterPro" id="IPR006091">
    <property type="entry name" value="Acyl-CoA_Oxase/DH_mid-dom"/>
</dbReference>
<keyword evidence="5 6" id="KW-0560">Oxidoreductase</keyword>
<dbReference type="PANTHER" id="PTHR43292">
    <property type="entry name" value="ACYL-COA DEHYDROGENASE"/>
    <property type="match status" value="1"/>
</dbReference>
<dbReference type="GO" id="GO:0016627">
    <property type="term" value="F:oxidoreductase activity, acting on the CH-CH group of donors"/>
    <property type="evidence" value="ECO:0007669"/>
    <property type="project" value="InterPro"/>
</dbReference>
<dbReference type="SUPFAM" id="SSF56645">
    <property type="entry name" value="Acyl-CoA dehydrogenase NM domain-like"/>
    <property type="match status" value="1"/>
</dbReference>
<dbReference type="GO" id="GO:0050660">
    <property type="term" value="F:flavin adenine dinucleotide binding"/>
    <property type="evidence" value="ECO:0007669"/>
    <property type="project" value="InterPro"/>
</dbReference>
<dbReference type="Pfam" id="PF02771">
    <property type="entry name" value="Acyl-CoA_dh_N"/>
    <property type="match status" value="1"/>
</dbReference>
<evidence type="ECO:0000256" key="3">
    <source>
        <dbReference type="ARBA" id="ARBA00022630"/>
    </source>
</evidence>
<dbReference type="PANTHER" id="PTHR43292:SF4">
    <property type="entry name" value="ACYL-COA DEHYDROGENASE FADE34"/>
    <property type="match status" value="1"/>
</dbReference>
<dbReference type="InterPro" id="IPR013786">
    <property type="entry name" value="AcylCoA_DH/ox_N"/>
</dbReference>
<dbReference type="Pfam" id="PF02770">
    <property type="entry name" value="Acyl-CoA_dh_M"/>
    <property type="match status" value="1"/>
</dbReference>
<accession>E0Y009</accession>
<comment type="similarity">
    <text evidence="2 6">Belongs to the acyl-CoA dehydrogenase family.</text>
</comment>
<evidence type="ECO:0000256" key="4">
    <source>
        <dbReference type="ARBA" id="ARBA00022827"/>
    </source>
</evidence>